<accession>A0ABS5Y449</accession>
<dbReference type="EMBL" id="JADOER010000007">
    <property type="protein sequence ID" value="MBT9312283.1"/>
    <property type="molecule type" value="Genomic_DNA"/>
</dbReference>
<keyword evidence="1" id="KW-0472">Membrane</keyword>
<feature type="transmembrane region" description="Helical" evidence="1">
    <location>
        <begin position="7"/>
        <end position="24"/>
    </location>
</feature>
<organism evidence="2 3">
    <name type="scientific">Leptothoe kymatousa TAU-MAC 1615</name>
    <dbReference type="NCBI Taxonomy" id="2364775"/>
    <lineage>
        <taxon>Bacteria</taxon>
        <taxon>Bacillati</taxon>
        <taxon>Cyanobacteriota</taxon>
        <taxon>Cyanophyceae</taxon>
        <taxon>Nodosilineales</taxon>
        <taxon>Cymatolegaceae</taxon>
        <taxon>Leptothoe</taxon>
        <taxon>Leptothoe kymatousa</taxon>
    </lineage>
</organism>
<comment type="caution">
    <text evidence="2">The sequence shown here is derived from an EMBL/GenBank/DDBJ whole genome shotgun (WGS) entry which is preliminary data.</text>
</comment>
<dbReference type="Proteomes" id="UP001196661">
    <property type="component" value="Unassembled WGS sequence"/>
</dbReference>
<keyword evidence="1" id="KW-1133">Transmembrane helix</keyword>
<evidence type="ECO:0000313" key="3">
    <source>
        <dbReference type="Proteomes" id="UP001196661"/>
    </source>
</evidence>
<protein>
    <submittedName>
        <fullName evidence="2">Uncharacterized protein</fullName>
    </submittedName>
</protein>
<sequence length="66" mass="6809">MTPKSGLFLAVTCIAAIAGVGSVFELTSGDPDLGTLPTGIVLALSIPATVICFMAAVKDTRENQQW</sequence>
<keyword evidence="1" id="KW-0812">Transmembrane</keyword>
<feature type="transmembrane region" description="Helical" evidence="1">
    <location>
        <begin position="36"/>
        <end position="57"/>
    </location>
</feature>
<evidence type="ECO:0000313" key="2">
    <source>
        <dbReference type="EMBL" id="MBT9312283.1"/>
    </source>
</evidence>
<reference evidence="2 3" key="1">
    <citation type="journal article" date="2021" name="Mar. Drugs">
        <title>Genome Reduction and Secondary Metabolism of the Marine Sponge-Associated Cyanobacterium Leptothoe.</title>
        <authorList>
            <person name="Konstantinou D."/>
            <person name="Popin R.V."/>
            <person name="Fewer D.P."/>
            <person name="Sivonen K."/>
            <person name="Gkelis S."/>
        </authorList>
    </citation>
    <scope>NUCLEOTIDE SEQUENCE [LARGE SCALE GENOMIC DNA]</scope>
    <source>
        <strain evidence="2 3">TAU-MAC 1615</strain>
    </source>
</reference>
<name>A0ABS5Y449_9CYAN</name>
<proteinExistence type="predicted"/>
<keyword evidence="3" id="KW-1185">Reference proteome</keyword>
<evidence type="ECO:0000256" key="1">
    <source>
        <dbReference type="SAM" id="Phobius"/>
    </source>
</evidence>
<gene>
    <name evidence="2" type="ORF">IXB28_08715</name>
</gene>
<dbReference type="RefSeq" id="WP_215618184.1">
    <property type="nucleotide sequence ID" value="NZ_JADOER010000007.1"/>
</dbReference>